<dbReference type="Proteomes" id="UP000295117">
    <property type="component" value="Unassembled WGS sequence"/>
</dbReference>
<comment type="caution">
    <text evidence="1">The sequence shown here is derived from an EMBL/GenBank/DDBJ whole genome shotgun (WGS) entry which is preliminary data.</text>
</comment>
<evidence type="ECO:0000313" key="2">
    <source>
        <dbReference type="Proteomes" id="UP000295117"/>
    </source>
</evidence>
<protein>
    <submittedName>
        <fullName evidence="1">Uncharacterized protein</fullName>
    </submittedName>
</protein>
<evidence type="ECO:0000313" key="1">
    <source>
        <dbReference type="EMBL" id="TDZ79396.1"/>
    </source>
</evidence>
<reference evidence="1 2" key="1">
    <citation type="journal article" date="2019" name="Sci. Rep.">
        <title>Extended insight into the Mycobacterium chelonae-abscessus complex through whole genome sequencing of Mycobacterium salmoniphilum outbreak and Mycobacterium salmoniphilum-like strains.</title>
        <authorList>
            <person name="Behra P.R.K."/>
            <person name="Das S."/>
            <person name="Pettersson B.M.F."/>
            <person name="Shirreff L."/>
            <person name="DuCote T."/>
            <person name="Jacobsson K.G."/>
            <person name="Ennis D.G."/>
            <person name="Kirsebom L.A."/>
        </authorList>
    </citation>
    <scope>NUCLEOTIDE SEQUENCE [LARGE SCALE GENOMIC DNA]</scope>
    <source>
        <strain evidence="1 2">DE 4585</strain>
    </source>
</reference>
<dbReference type="AlphaFoldDB" id="A0A4R8RXT7"/>
<organism evidence="1 2">
    <name type="scientific">Mycobacteroides salmoniphilum</name>
    <dbReference type="NCBI Taxonomy" id="404941"/>
    <lineage>
        <taxon>Bacteria</taxon>
        <taxon>Bacillati</taxon>
        <taxon>Actinomycetota</taxon>
        <taxon>Actinomycetes</taxon>
        <taxon>Mycobacteriales</taxon>
        <taxon>Mycobacteriaceae</taxon>
        <taxon>Mycobacteroides</taxon>
    </lineage>
</organism>
<accession>A0A4R8RXT7</accession>
<gene>
    <name evidence="1" type="ORF">DE4585_03139</name>
</gene>
<name>A0A4R8RXT7_9MYCO</name>
<sequence>MIELTAIRRFAITGRGEAAIIDGTQIGDRTIREGDHALIDGIEYVIRYIDSAPRVLDVESGVIPIGLVIGNPGEDPRAAYRPKPALRNASAIEPVARLSCWRPEFLPRFWFGRP</sequence>
<proteinExistence type="predicted"/>
<dbReference type="EMBL" id="PECH01000008">
    <property type="protein sequence ID" value="TDZ79396.1"/>
    <property type="molecule type" value="Genomic_DNA"/>
</dbReference>